<evidence type="ECO:0000313" key="2">
    <source>
        <dbReference type="EMBL" id="GAA2686670.1"/>
    </source>
</evidence>
<evidence type="ECO:0000313" key="3">
    <source>
        <dbReference type="Proteomes" id="UP001500994"/>
    </source>
</evidence>
<dbReference type="Proteomes" id="UP001500994">
    <property type="component" value="Unassembled WGS sequence"/>
</dbReference>
<dbReference type="SUPFAM" id="SSF47413">
    <property type="entry name" value="lambda repressor-like DNA-binding domains"/>
    <property type="match status" value="1"/>
</dbReference>
<dbReference type="Pfam" id="PF19054">
    <property type="entry name" value="DUF5753"/>
    <property type="match status" value="1"/>
</dbReference>
<dbReference type="EMBL" id="BAAARK010000039">
    <property type="protein sequence ID" value="GAA2686670.1"/>
    <property type="molecule type" value="Genomic_DNA"/>
</dbReference>
<gene>
    <name evidence="2" type="ORF">GCM10009864_70420</name>
</gene>
<accession>A0ABP6F917</accession>
<dbReference type="PROSITE" id="PS50943">
    <property type="entry name" value="HTH_CROC1"/>
    <property type="match status" value="1"/>
</dbReference>
<dbReference type="InterPro" id="IPR001387">
    <property type="entry name" value="Cro/C1-type_HTH"/>
</dbReference>
<proteinExistence type="predicted"/>
<feature type="domain" description="HTH cro/C1-type" evidence="1">
    <location>
        <begin position="21"/>
        <end position="55"/>
    </location>
</feature>
<dbReference type="RefSeq" id="WP_344583429.1">
    <property type="nucleotide sequence ID" value="NZ_BAAARK010000039.1"/>
</dbReference>
<dbReference type="CDD" id="cd00093">
    <property type="entry name" value="HTH_XRE"/>
    <property type="match status" value="1"/>
</dbReference>
<dbReference type="Gene3D" id="1.10.260.40">
    <property type="entry name" value="lambda repressor-like DNA-binding domains"/>
    <property type="match status" value="1"/>
</dbReference>
<evidence type="ECO:0000259" key="1">
    <source>
        <dbReference type="PROSITE" id="PS50943"/>
    </source>
</evidence>
<organism evidence="2 3">
    <name type="scientific">Streptomyces lunalinharesii</name>
    <dbReference type="NCBI Taxonomy" id="333384"/>
    <lineage>
        <taxon>Bacteria</taxon>
        <taxon>Bacillati</taxon>
        <taxon>Actinomycetota</taxon>
        <taxon>Actinomycetes</taxon>
        <taxon>Kitasatosporales</taxon>
        <taxon>Streptomycetaceae</taxon>
        <taxon>Streptomyces</taxon>
    </lineage>
</organism>
<protein>
    <submittedName>
        <fullName evidence="2">Helix-turn-helix transcriptional regulator</fullName>
    </submittedName>
</protein>
<keyword evidence="3" id="KW-1185">Reference proteome</keyword>
<name>A0ABP6F917_9ACTN</name>
<dbReference type="InterPro" id="IPR010982">
    <property type="entry name" value="Lambda_DNA-bd_dom_sf"/>
</dbReference>
<dbReference type="Pfam" id="PF13560">
    <property type="entry name" value="HTH_31"/>
    <property type="match status" value="1"/>
</dbReference>
<dbReference type="SMART" id="SM00530">
    <property type="entry name" value="HTH_XRE"/>
    <property type="match status" value="1"/>
</dbReference>
<sequence>MPPRKDADPSASVPCFYGAEMRYLREQAGLTLEQLAEGTYRGISLLSQIERGERSMPLDLALHVDKKLHTNGFFERRCEAAAKARRAGHAEYFADALEMEQRAETIEEWAPMLVPGLLQTPAYTRAVVRAAMPRATDEEVEEKVIARMSRTVIFDGPTPPKFWMVLDESLLRRRALPNEQMAELLEHIATVVRATYSIVQIIPETDVLHPYMMGTARNMTFSDSPPVVYTENLHSGQVIDYPALVKQYRESYDLLRAAALSPAASLSMIEKAAEDYRNGEHGSRLE</sequence>
<reference evidence="3" key="1">
    <citation type="journal article" date="2019" name="Int. J. Syst. Evol. Microbiol.">
        <title>The Global Catalogue of Microorganisms (GCM) 10K type strain sequencing project: providing services to taxonomists for standard genome sequencing and annotation.</title>
        <authorList>
            <consortium name="The Broad Institute Genomics Platform"/>
            <consortium name="The Broad Institute Genome Sequencing Center for Infectious Disease"/>
            <person name="Wu L."/>
            <person name="Ma J."/>
        </authorList>
    </citation>
    <scope>NUCLEOTIDE SEQUENCE [LARGE SCALE GENOMIC DNA]</scope>
    <source>
        <strain evidence="3">JCM 16374</strain>
    </source>
</reference>
<comment type="caution">
    <text evidence="2">The sequence shown here is derived from an EMBL/GenBank/DDBJ whole genome shotgun (WGS) entry which is preliminary data.</text>
</comment>
<dbReference type="InterPro" id="IPR043917">
    <property type="entry name" value="DUF5753"/>
</dbReference>